<accession>A0AAV1JNW4</accession>
<comment type="catalytic activity">
    <reaction evidence="8 9">
        <text>2 R'C(R)SH + O2 = R'C(R)S-S(R)CR' + H2O2</text>
        <dbReference type="Rhea" id="RHEA:17357"/>
        <dbReference type="ChEBI" id="CHEBI:15379"/>
        <dbReference type="ChEBI" id="CHEBI:16240"/>
        <dbReference type="ChEBI" id="CHEBI:16520"/>
        <dbReference type="ChEBI" id="CHEBI:17412"/>
        <dbReference type="EC" id="1.8.3.2"/>
    </reaction>
</comment>
<feature type="region of interest" description="Disordered" evidence="10">
    <location>
        <begin position="22"/>
        <end position="44"/>
    </location>
</feature>
<evidence type="ECO:0000313" key="13">
    <source>
        <dbReference type="Proteomes" id="UP001497472"/>
    </source>
</evidence>
<reference evidence="12 13" key="1">
    <citation type="submission" date="2023-11" db="EMBL/GenBank/DDBJ databases">
        <authorList>
            <person name="Okamura Y."/>
        </authorList>
    </citation>
    <scope>NUCLEOTIDE SEQUENCE [LARGE SCALE GENOMIC DNA]</scope>
</reference>
<dbReference type="EC" id="1.8.3.2" evidence="9"/>
<dbReference type="EMBL" id="CAVLEF010000100">
    <property type="protein sequence ID" value="CAK1550903.1"/>
    <property type="molecule type" value="Genomic_DNA"/>
</dbReference>
<keyword evidence="5 9" id="KW-0560">Oxidoreductase</keyword>
<evidence type="ECO:0000256" key="10">
    <source>
        <dbReference type="SAM" id="MobiDB-lite"/>
    </source>
</evidence>
<sequence length="156" mass="18109">MPSHHTEEEDKPCRACSDFKSWSKKTKAKIPTTSKPEPPAVQNKECPLDKEELGNATWGFLHTLASYYPEKPSKIEADNMVKFFNIFSQFYPCEPCAQDFQEDIQKNPPKTKTREELAKWLCDRHNTVNEKLGKPLFDCSKVHERWRDGWLDGSCD</sequence>
<dbReference type="GO" id="GO:0005758">
    <property type="term" value="C:mitochondrial intermembrane space"/>
    <property type="evidence" value="ECO:0007669"/>
    <property type="project" value="UniProtKB-SubCell"/>
</dbReference>
<dbReference type="Pfam" id="PF04777">
    <property type="entry name" value="Evr1_Alr"/>
    <property type="match status" value="1"/>
</dbReference>
<dbReference type="InterPro" id="IPR036774">
    <property type="entry name" value="ERV/ALR_sulphydryl_oxid_sf"/>
</dbReference>
<protein>
    <recommendedName>
        <fullName evidence="9">Sulfhydryl oxidase</fullName>
        <ecNumber evidence="9">1.8.3.2</ecNumber>
    </recommendedName>
</protein>
<evidence type="ECO:0000256" key="3">
    <source>
        <dbReference type="ARBA" id="ARBA00022630"/>
    </source>
</evidence>
<evidence type="ECO:0000256" key="9">
    <source>
        <dbReference type="RuleBase" id="RU371123"/>
    </source>
</evidence>
<evidence type="ECO:0000256" key="6">
    <source>
        <dbReference type="ARBA" id="ARBA00023128"/>
    </source>
</evidence>
<comment type="caution">
    <text evidence="12">The sequence shown here is derived from an EMBL/GenBank/DDBJ whole genome shotgun (WGS) entry which is preliminary data.</text>
</comment>
<evidence type="ECO:0000256" key="8">
    <source>
        <dbReference type="ARBA" id="ARBA00048864"/>
    </source>
</evidence>
<dbReference type="AlphaFoldDB" id="A0AAV1JNW4"/>
<dbReference type="PANTHER" id="PTHR12645">
    <property type="entry name" value="ALR/ERV"/>
    <property type="match status" value="1"/>
</dbReference>
<dbReference type="SUPFAM" id="SSF69000">
    <property type="entry name" value="FAD-dependent thiol oxidase"/>
    <property type="match status" value="1"/>
</dbReference>
<evidence type="ECO:0000256" key="2">
    <source>
        <dbReference type="ARBA" id="ARBA00004569"/>
    </source>
</evidence>
<dbReference type="FunFam" id="1.20.120.310:FF:000003">
    <property type="entry name" value="Sulfhydryl oxidase"/>
    <property type="match status" value="1"/>
</dbReference>
<dbReference type="GO" id="GO:0050660">
    <property type="term" value="F:flavin adenine dinucleotide binding"/>
    <property type="evidence" value="ECO:0007669"/>
    <property type="project" value="TreeGrafter"/>
</dbReference>
<organism evidence="12 13">
    <name type="scientific">Leptosia nina</name>
    <dbReference type="NCBI Taxonomy" id="320188"/>
    <lineage>
        <taxon>Eukaryota</taxon>
        <taxon>Metazoa</taxon>
        <taxon>Ecdysozoa</taxon>
        <taxon>Arthropoda</taxon>
        <taxon>Hexapoda</taxon>
        <taxon>Insecta</taxon>
        <taxon>Pterygota</taxon>
        <taxon>Neoptera</taxon>
        <taxon>Endopterygota</taxon>
        <taxon>Lepidoptera</taxon>
        <taxon>Glossata</taxon>
        <taxon>Ditrysia</taxon>
        <taxon>Papilionoidea</taxon>
        <taxon>Pieridae</taxon>
        <taxon>Pierinae</taxon>
        <taxon>Leptosia</taxon>
    </lineage>
</organism>
<evidence type="ECO:0000256" key="7">
    <source>
        <dbReference type="ARBA" id="ARBA00023157"/>
    </source>
</evidence>
<dbReference type="InterPro" id="IPR017905">
    <property type="entry name" value="ERV/ALR_sulphydryl_oxidase"/>
</dbReference>
<comment type="subcellular location">
    <subcellularLocation>
        <location evidence="2">Mitochondrion intermembrane space</location>
    </subcellularLocation>
</comment>
<keyword evidence="6" id="KW-0496">Mitochondrion</keyword>
<evidence type="ECO:0000256" key="1">
    <source>
        <dbReference type="ARBA" id="ARBA00001974"/>
    </source>
</evidence>
<name>A0AAV1JNW4_9NEOP</name>
<dbReference type="GO" id="GO:0016971">
    <property type="term" value="F:flavin-dependent sulfhydryl oxidase activity"/>
    <property type="evidence" value="ECO:0007669"/>
    <property type="project" value="InterPro"/>
</dbReference>
<keyword evidence="3 9" id="KW-0285">Flavoprotein</keyword>
<evidence type="ECO:0000313" key="12">
    <source>
        <dbReference type="EMBL" id="CAK1550903.1"/>
    </source>
</evidence>
<evidence type="ECO:0000256" key="4">
    <source>
        <dbReference type="ARBA" id="ARBA00022827"/>
    </source>
</evidence>
<evidence type="ECO:0000259" key="11">
    <source>
        <dbReference type="PROSITE" id="PS51324"/>
    </source>
</evidence>
<dbReference type="PANTHER" id="PTHR12645:SF0">
    <property type="entry name" value="FAD-LINKED SULFHYDRYL OXIDASE ALR"/>
    <property type="match status" value="1"/>
</dbReference>
<evidence type="ECO:0000256" key="5">
    <source>
        <dbReference type="ARBA" id="ARBA00023002"/>
    </source>
</evidence>
<comment type="cofactor">
    <cofactor evidence="1 9">
        <name>FAD</name>
        <dbReference type="ChEBI" id="CHEBI:57692"/>
    </cofactor>
</comment>
<keyword evidence="7" id="KW-1015">Disulfide bond</keyword>
<dbReference type="PROSITE" id="PS51324">
    <property type="entry name" value="ERV_ALR"/>
    <property type="match status" value="1"/>
</dbReference>
<dbReference type="Gene3D" id="1.20.120.310">
    <property type="entry name" value="ERV/ALR sulfhydryl oxidase domain"/>
    <property type="match status" value="1"/>
</dbReference>
<dbReference type="Proteomes" id="UP001497472">
    <property type="component" value="Unassembled WGS sequence"/>
</dbReference>
<dbReference type="InterPro" id="IPR039799">
    <property type="entry name" value="ALR/ERV"/>
</dbReference>
<feature type="domain" description="ERV/ALR sulfhydryl oxidase" evidence="11">
    <location>
        <begin position="46"/>
        <end position="146"/>
    </location>
</feature>
<keyword evidence="4 9" id="KW-0274">FAD</keyword>
<keyword evidence="13" id="KW-1185">Reference proteome</keyword>
<proteinExistence type="predicted"/>
<gene>
    <name evidence="12" type="ORF">LNINA_LOCUS10094</name>
</gene>